<dbReference type="EMBL" id="MCFF01000004">
    <property type="protein sequence ID" value="ORZ27193.1"/>
    <property type="molecule type" value="Genomic_DNA"/>
</dbReference>
<dbReference type="InterPro" id="IPR044769">
    <property type="entry name" value="PIKfyve_PIPKc"/>
</dbReference>
<protein>
    <recommendedName>
        <fullName evidence="5">PIPK domain-containing protein</fullName>
    </recommendedName>
</protein>
<dbReference type="RefSeq" id="XP_021884920.1">
    <property type="nucleotide sequence ID" value="XM_022021818.1"/>
</dbReference>
<comment type="caution">
    <text evidence="6">The sequence shown here is derived from an EMBL/GenBank/DDBJ whole genome shotgun (WGS) entry which is preliminary data.</text>
</comment>
<feature type="compositionally biased region" description="Polar residues" evidence="4">
    <location>
        <begin position="1217"/>
        <end position="1235"/>
    </location>
</feature>
<dbReference type="InterPro" id="IPR027483">
    <property type="entry name" value="PInositol-4-P-4/5-kinase_C_sf"/>
</dbReference>
<dbReference type="Proteomes" id="UP000193648">
    <property type="component" value="Unassembled WGS sequence"/>
</dbReference>
<name>A0A1Y2H0E6_9FUNG</name>
<evidence type="ECO:0000256" key="1">
    <source>
        <dbReference type="ARBA" id="ARBA00022741"/>
    </source>
</evidence>
<evidence type="ECO:0000256" key="2">
    <source>
        <dbReference type="ARBA" id="ARBA00022840"/>
    </source>
</evidence>
<feature type="region of interest" description="Disordered" evidence="4">
    <location>
        <begin position="92"/>
        <end position="139"/>
    </location>
</feature>
<dbReference type="GO" id="GO:0010008">
    <property type="term" value="C:endosome membrane"/>
    <property type="evidence" value="ECO:0007669"/>
    <property type="project" value="TreeGrafter"/>
</dbReference>
<dbReference type="Gene3D" id="3.30.810.10">
    <property type="entry name" value="2-Layer Sandwich"/>
    <property type="match status" value="1"/>
</dbReference>
<dbReference type="GO" id="GO:0000329">
    <property type="term" value="C:fungal-type vacuole membrane"/>
    <property type="evidence" value="ECO:0007669"/>
    <property type="project" value="TreeGrafter"/>
</dbReference>
<feature type="compositionally biased region" description="Low complexity" evidence="4">
    <location>
        <begin position="114"/>
        <end position="133"/>
    </location>
</feature>
<dbReference type="GO" id="GO:0005524">
    <property type="term" value="F:ATP binding"/>
    <property type="evidence" value="ECO:0007669"/>
    <property type="project" value="UniProtKB-UniRule"/>
</dbReference>
<dbReference type="OrthoDB" id="158357at2759"/>
<dbReference type="InterPro" id="IPR002498">
    <property type="entry name" value="PInositol-4-P-4/5-kinase_core"/>
</dbReference>
<dbReference type="Gene3D" id="3.30.800.10">
    <property type="entry name" value="Phosphatidylinositol Phosphate Kinase II Beta"/>
    <property type="match status" value="1"/>
</dbReference>
<accession>A0A1Y2H0E6</accession>
<keyword evidence="7" id="KW-1185">Reference proteome</keyword>
<dbReference type="SUPFAM" id="SSF56104">
    <property type="entry name" value="SAICAR synthase-like"/>
    <property type="match status" value="1"/>
</dbReference>
<keyword evidence="2 3" id="KW-0067">ATP-binding</keyword>
<dbReference type="SMART" id="SM00330">
    <property type="entry name" value="PIPKc"/>
    <property type="match status" value="1"/>
</dbReference>
<feature type="compositionally biased region" description="Polar residues" evidence="4">
    <location>
        <begin position="1078"/>
        <end position="1095"/>
    </location>
</feature>
<proteinExistence type="predicted"/>
<evidence type="ECO:0000256" key="3">
    <source>
        <dbReference type="PROSITE-ProRule" id="PRU00781"/>
    </source>
</evidence>
<feature type="region of interest" description="Disordered" evidence="4">
    <location>
        <begin position="1209"/>
        <end position="1242"/>
    </location>
</feature>
<feature type="region of interest" description="Disordered" evidence="4">
    <location>
        <begin position="1602"/>
        <end position="1639"/>
    </location>
</feature>
<dbReference type="CDD" id="cd17300">
    <property type="entry name" value="PIPKc_PIKfyve"/>
    <property type="match status" value="1"/>
</dbReference>
<evidence type="ECO:0000313" key="7">
    <source>
        <dbReference type="Proteomes" id="UP000193648"/>
    </source>
</evidence>
<dbReference type="GeneID" id="33563662"/>
<reference evidence="6 7" key="1">
    <citation type="submission" date="2016-07" db="EMBL/GenBank/DDBJ databases">
        <title>Pervasive Adenine N6-methylation of Active Genes in Fungi.</title>
        <authorList>
            <consortium name="DOE Joint Genome Institute"/>
            <person name="Mondo S.J."/>
            <person name="Dannebaum R.O."/>
            <person name="Kuo R.C."/>
            <person name="Labutti K."/>
            <person name="Haridas S."/>
            <person name="Kuo A."/>
            <person name="Salamov A."/>
            <person name="Ahrendt S.R."/>
            <person name="Lipzen A."/>
            <person name="Sullivan W."/>
            <person name="Andreopoulos W.B."/>
            <person name="Clum A."/>
            <person name="Lindquist E."/>
            <person name="Daum C."/>
            <person name="Ramamoorthy G.K."/>
            <person name="Gryganskyi A."/>
            <person name="Culley D."/>
            <person name="Magnuson J.K."/>
            <person name="James T.Y."/>
            <person name="O'Malley M.A."/>
            <person name="Stajich J.E."/>
            <person name="Spatafora J.W."/>
            <person name="Visel A."/>
            <person name="Grigoriev I.V."/>
        </authorList>
    </citation>
    <scope>NUCLEOTIDE SEQUENCE [LARGE SCALE GENOMIC DNA]</scope>
    <source>
        <strain evidence="6 7">NRRL 3116</strain>
    </source>
</reference>
<evidence type="ECO:0000259" key="5">
    <source>
        <dbReference type="PROSITE" id="PS51455"/>
    </source>
</evidence>
<sequence>MSLKPLPPIPANITEKERRSHLFSPTTHHHKRKSEAMPTPTVNDAADPATSSQEPQIQAQLKTTKEPRAHPVDTFTSILSSLMFSAGLSTSKVATTESNDPSRASTPTPPIELPPDSTSATPITTSASPTATPLGNITQSLDTPNVVSLDQRSFQHLRAIARQSIASSCLEPEILWLRLFMDVMQKIAANASDAWVRIEAAHAAAHRSQCENNRLERARTTDTNNKKAVKDKDDEKEKNMSKGNGKENEKESGGTKPTFSYSICLKKHISTTQECIFTPGKFEGESILLEERSIIERRRPPMEGQPRIALGGTITLSASADDLSKVERILELLVFALCSLQLEAYLMRDHDVVRPEHSLNIDTDTKFGKASLSSQQNTFSSLKRSSKGSGFFGWLSRGTLPAKYKRGTTQLALDVDVKPKQRRLDQTSTDTSLAEDFGMTEDIQNFQSYQFAKIIQQLEKAIISVSPDISFPPPHLLLRLRDEEAVGSNSKTKSYTWEDVEFVAKKIGFGNRMNRSNARSGTIMRHSMKKGDSAKRTRLPIDSRAGLEHLMTNLNSLQGIFNHQSISFSYSYYWSATAAAPCNPPNMITVEYYRKEGEYEDMSLGEMIEHICKRVNSNCLDKTCGHKRLEHISSYTHGEARVNITVEQLSVDSARDSDLKDVSPATGSKAKELISTTDFKAEEPTQATDFDSWDFEPFLSDNNTMAVWTRCKICKSRTKPNALSRASRLYSFGKYLELLFYARHFEPGPRPLCEHIVNKDATVRCFLYRQLVVNFEHESIDLFEMRISRLQVHEDFPPMPRYEPGDMDDDRRGYSITSSFSMGHPPRINTVPTVSTSLTSIDYFTEKEQANLLDQTRLEILRFYESCKKIIVMMEQHLGETKSISKRPKNTAQKMDSAASGVIDPVKKVALKTLDEFGDQWKQDEFDLYNQLKYISIPQLNDTRNRFKDCIKRTMRSMEAWQKEHHPESLANLEKESVNWVLPEYYIQSTLHTFPGSSVIVREDEISSIIGCTLSSSDYLTLVSSIINHECNPADTEDEKAPQPPQKDYHFRTLTIPMRTPLKTSRSDGSVTLVGRKTGSNGSEASTTGNSVTNGSINKEILHSQGEENDEDDECEEDSFLVVDGYETSVRFLHVPKVDFTSLIPSGTMSPRSTIGLHFGSSRHNKTSTSVLGAGLADNKKGDSTSTIIRPFSMMALPSSTPALVSSLLASPGEKPTASSFFGSPSESQPTTPNPGSKFKGSLGYRTLTSGLSGTMKGLSLNSLSDKLGSGFAGYNGSDEKNERDTLKTDPTEKTIKETLAIERELESTTKSPHLKARFSHGKMSFSCIVYYAAEFDTLRRRCGIHQTYVQSLSRCTSWSANGGKSKSSFYKTKDDRFVIKQMVSSWNIAEKDELLKFAPKYFEYMEKPHDAPTVLAKIFGFYTLKIKSRDSGQVLRIDVLVMEHLFYNQKITRTFDLKGIQDRHAGSKINAGNNASTTLWDGDFIEGRYKTLLLLYSHSKKIIRESLLNDTEFLAGANIMDYSLLVGVDDERKELVVGIVDFIGAYTWYKKIESKGKTTLRGAKDSVTVLPPQQYKTRFREAMERYFLAIPDKWSKTVIEQEQEAKKEATNASIPTTVPEGPKGSALDTSDSEQPLKDKTSGYLEKMSKAILPTSTKPSDTMASIASTTFASEHHDNKLTRILNTVEQSYNDSELRVGKLPRVFHPLD</sequence>
<keyword evidence="3" id="KW-0418">Kinase</keyword>
<feature type="compositionally biased region" description="Pro residues" evidence="4">
    <location>
        <begin position="1"/>
        <end position="10"/>
    </location>
</feature>
<feature type="region of interest" description="Disordered" evidence="4">
    <location>
        <begin position="1"/>
        <end position="70"/>
    </location>
</feature>
<feature type="compositionally biased region" description="Polar residues" evidence="4">
    <location>
        <begin position="49"/>
        <end position="62"/>
    </location>
</feature>
<evidence type="ECO:0000313" key="6">
    <source>
        <dbReference type="EMBL" id="ORZ27193.1"/>
    </source>
</evidence>
<feature type="compositionally biased region" description="Basic and acidic residues" evidence="4">
    <location>
        <begin position="213"/>
        <end position="253"/>
    </location>
</feature>
<keyword evidence="1 3" id="KW-0547">Nucleotide-binding</keyword>
<dbReference type="GO" id="GO:0046854">
    <property type="term" value="P:phosphatidylinositol phosphate biosynthetic process"/>
    <property type="evidence" value="ECO:0007669"/>
    <property type="project" value="TreeGrafter"/>
</dbReference>
<dbReference type="PANTHER" id="PTHR45748">
    <property type="entry name" value="1-PHOSPHATIDYLINOSITOL 3-PHOSPHATE 5-KINASE-RELATED"/>
    <property type="match status" value="1"/>
</dbReference>
<keyword evidence="3" id="KW-0808">Transferase</keyword>
<gene>
    <name evidence="6" type="ORF">BCR41DRAFT_331842</name>
</gene>
<dbReference type="InParanoid" id="A0A1Y2H0E6"/>
<organism evidence="6 7">
    <name type="scientific">Lobosporangium transversale</name>
    <dbReference type="NCBI Taxonomy" id="64571"/>
    <lineage>
        <taxon>Eukaryota</taxon>
        <taxon>Fungi</taxon>
        <taxon>Fungi incertae sedis</taxon>
        <taxon>Mucoromycota</taxon>
        <taxon>Mortierellomycotina</taxon>
        <taxon>Mortierellomycetes</taxon>
        <taxon>Mortierellales</taxon>
        <taxon>Mortierellaceae</taxon>
        <taxon>Lobosporangium</taxon>
    </lineage>
</organism>
<feature type="compositionally biased region" description="Polar residues" evidence="4">
    <location>
        <begin position="92"/>
        <end position="106"/>
    </location>
</feature>
<dbReference type="STRING" id="64571.A0A1Y2H0E6"/>
<feature type="region of interest" description="Disordered" evidence="4">
    <location>
        <begin position="206"/>
        <end position="255"/>
    </location>
</feature>
<dbReference type="Pfam" id="PF01504">
    <property type="entry name" value="PIP5K"/>
    <property type="match status" value="1"/>
</dbReference>
<dbReference type="PROSITE" id="PS51455">
    <property type="entry name" value="PIPK"/>
    <property type="match status" value="1"/>
</dbReference>
<dbReference type="InterPro" id="IPR027484">
    <property type="entry name" value="PInositol-4-P-5-kinase_N"/>
</dbReference>
<dbReference type="GO" id="GO:0000285">
    <property type="term" value="F:1-phosphatidylinositol-3-phosphate 5-kinase activity"/>
    <property type="evidence" value="ECO:0007669"/>
    <property type="project" value="InterPro"/>
</dbReference>
<evidence type="ECO:0000256" key="4">
    <source>
        <dbReference type="SAM" id="MobiDB-lite"/>
    </source>
</evidence>
<feature type="domain" description="PIPK" evidence="5">
    <location>
        <begin position="1256"/>
        <end position="1588"/>
    </location>
</feature>
<feature type="region of interest" description="Disordered" evidence="4">
    <location>
        <begin position="1061"/>
        <end position="1095"/>
    </location>
</feature>
<dbReference type="PANTHER" id="PTHR45748:SF7">
    <property type="entry name" value="1-PHOSPHATIDYLINOSITOL 3-PHOSPHATE 5-KINASE-RELATED"/>
    <property type="match status" value="1"/>
</dbReference>